<name>A0A1G2MRS8_9BACT</name>
<sequence>MSLPKAISGCKSSCIGETLEHYALTGALQTIPREVVNFVEEKKKGDDNYVIWRIGVASCRHWRSGRIFSVA</sequence>
<protein>
    <submittedName>
        <fullName evidence="1">Uncharacterized protein</fullName>
    </submittedName>
</protein>
<accession>A0A1G2MRS8</accession>
<evidence type="ECO:0000313" key="2">
    <source>
        <dbReference type="Proteomes" id="UP000177565"/>
    </source>
</evidence>
<comment type="caution">
    <text evidence="1">The sequence shown here is derived from an EMBL/GenBank/DDBJ whole genome shotgun (WGS) entry which is preliminary data.</text>
</comment>
<reference evidence="1 2" key="1">
    <citation type="journal article" date="2016" name="Nat. Commun.">
        <title>Thousands of microbial genomes shed light on interconnected biogeochemical processes in an aquifer system.</title>
        <authorList>
            <person name="Anantharaman K."/>
            <person name="Brown C.T."/>
            <person name="Hug L.A."/>
            <person name="Sharon I."/>
            <person name="Castelle C.J."/>
            <person name="Probst A.J."/>
            <person name="Thomas B.C."/>
            <person name="Singh A."/>
            <person name="Wilkins M.J."/>
            <person name="Karaoz U."/>
            <person name="Brodie E.L."/>
            <person name="Williams K.H."/>
            <person name="Hubbard S.S."/>
            <person name="Banfield J.F."/>
        </authorList>
    </citation>
    <scope>NUCLEOTIDE SEQUENCE [LARGE SCALE GENOMIC DNA]</scope>
</reference>
<dbReference type="AlphaFoldDB" id="A0A1G2MRS8"/>
<organism evidence="1 2">
    <name type="scientific">Candidatus Taylorbacteria bacterium RIFCSPHIGHO2_02_FULL_46_13</name>
    <dbReference type="NCBI Taxonomy" id="1802312"/>
    <lineage>
        <taxon>Bacteria</taxon>
        <taxon>Candidatus Tayloriibacteriota</taxon>
    </lineage>
</organism>
<dbReference type="EMBL" id="MHRQ01000020">
    <property type="protein sequence ID" value="OHA26444.1"/>
    <property type="molecule type" value="Genomic_DNA"/>
</dbReference>
<evidence type="ECO:0000313" key="1">
    <source>
        <dbReference type="EMBL" id="OHA26444.1"/>
    </source>
</evidence>
<gene>
    <name evidence="1" type="ORF">A3C06_02595</name>
</gene>
<dbReference type="Proteomes" id="UP000177565">
    <property type="component" value="Unassembled WGS sequence"/>
</dbReference>
<proteinExistence type="predicted"/>